<keyword evidence="4" id="KW-0503">Monooxygenase</keyword>
<protein>
    <submittedName>
        <fullName evidence="4">Nitronate monooxygenase</fullName>
    </submittedName>
</protein>
<dbReference type="InterPro" id="IPR004136">
    <property type="entry name" value="NMO"/>
</dbReference>
<dbReference type="PANTHER" id="PTHR32332">
    <property type="entry name" value="2-NITROPROPANE DIOXYGENASE"/>
    <property type="match status" value="1"/>
</dbReference>
<keyword evidence="3" id="KW-0560">Oxidoreductase</keyword>
<dbReference type="SUPFAM" id="SSF51412">
    <property type="entry name" value="Inosine monophosphate dehydrogenase (IMPDH)"/>
    <property type="match status" value="1"/>
</dbReference>
<accession>A0A496PF99</accession>
<gene>
    <name evidence="4" type="ORF">DWQ67_13445</name>
</gene>
<proteinExistence type="predicted"/>
<dbReference type="Proteomes" id="UP000273119">
    <property type="component" value="Unassembled WGS sequence"/>
</dbReference>
<dbReference type="GO" id="GO:0018580">
    <property type="term" value="F:nitronate monooxygenase activity"/>
    <property type="evidence" value="ECO:0007669"/>
    <property type="project" value="InterPro"/>
</dbReference>
<evidence type="ECO:0000256" key="1">
    <source>
        <dbReference type="ARBA" id="ARBA00022630"/>
    </source>
</evidence>
<dbReference type="EMBL" id="QQXL01000011">
    <property type="protein sequence ID" value="RKW69377.1"/>
    <property type="molecule type" value="Genomic_DNA"/>
</dbReference>
<dbReference type="CDD" id="cd04730">
    <property type="entry name" value="NPD_like"/>
    <property type="match status" value="1"/>
</dbReference>
<dbReference type="RefSeq" id="WP_121486130.1">
    <property type="nucleotide sequence ID" value="NZ_QQXL01000011.1"/>
</dbReference>
<dbReference type="InterPro" id="IPR013785">
    <property type="entry name" value="Aldolase_TIM"/>
</dbReference>
<evidence type="ECO:0000313" key="5">
    <source>
        <dbReference type="Proteomes" id="UP000273119"/>
    </source>
</evidence>
<evidence type="ECO:0000256" key="3">
    <source>
        <dbReference type="ARBA" id="ARBA00023002"/>
    </source>
</evidence>
<organism evidence="4 5">
    <name type="scientific">Galactobacter caseinivorans</name>
    <dbReference type="NCBI Taxonomy" id="2676123"/>
    <lineage>
        <taxon>Bacteria</taxon>
        <taxon>Bacillati</taxon>
        <taxon>Actinomycetota</taxon>
        <taxon>Actinomycetes</taxon>
        <taxon>Micrococcales</taxon>
        <taxon>Micrococcaceae</taxon>
        <taxon>Galactobacter</taxon>
    </lineage>
</organism>
<keyword evidence="5" id="KW-1185">Reference proteome</keyword>
<evidence type="ECO:0000313" key="4">
    <source>
        <dbReference type="EMBL" id="RKW69377.1"/>
    </source>
</evidence>
<dbReference type="Gene3D" id="3.20.20.70">
    <property type="entry name" value="Aldolase class I"/>
    <property type="match status" value="1"/>
</dbReference>
<dbReference type="AlphaFoldDB" id="A0A496PF99"/>
<evidence type="ECO:0000256" key="2">
    <source>
        <dbReference type="ARBA" id="ARBA00022643"/>
    </source>
</evidence>
<dbReference type="Pfam" id="PF03060">
    <property type="entry name" value="NMO"/>
    <property type="match status" value="1"/>
</dbReference>
<keyword evidence="2" id="KW-0288">FMN</keyword>
<name>A0A496PF99_9MICC</name>
<keyword evidence="1" id="KW-0285">Flavoprotein</keyword>
<reference evidence="4 5" key="1">
    <citation type="submission" date="2018-07" db="EMBL/GenBank/DDBJ databases">
        <title>Arthrobacter sp. nov., isolated from raw cow's milk with high bacterial count.</title>
        <authorList>
            <person name="Hahne J."/>
            <person name="Isele D."/>
            <person name="Lipski A."/>
        </authorList>
    </citation>
    <scope>NUCLEOTIDE SEQUENCE [LARGE SCALE GENOMIC DNA]</scope>
    <source>
        <strain evidence="4 5">JZ R-183</strain>
    </source>
</reference>
<comment type="caution">
    <text evidence="4">The sequence shown here is derived from an EMBL/GenBank/DDBJ whole genome shotgun (WGS) entry which is preliminary data.</text>
</comment>
<sequence length="360" mass="35409">MSQQAPFHPIHDLGLTEPIISAPMAGVSGGALASAVRAAGGLGLVAVGHGASEELIRREMSLAADAARPAPSPAQSAAPATPAAAAFPGSWGVGLMAWSLELDASALDTVLEYSPPVVALAAGDPTAAAKRAHQAGARVAVQVGNAAELAAAESDPYIDLIVVRGAEGGGHGLNDISTLPLLQLALSTCHKPVGAAGGIATAAGVAAVLGSGAVAAWVGTRFIPCSESLSPAAQQAAVSAASVSDTVYTSVFDLSLGIPWPREYGGRALANQVTDTWAGSREDALRAGLAAGDAPAMDTAQRVRAARAAGDPTAAPVYAGQSAGLVPSTATGASAASVVQELAGFREILRRAAGAWGTAG</sequence>